<feature type="domain" description="J" evidence="1">
    <location>
        <begin position="82"/>
        <end position="155"/>
    </location>
</feature>
<gene>
    <name evidence="2" type="primary">KNAG0B01890</name>
    <name evidence="2" type="ordered locus">KNAG_0B01890</name>
</gene>
<dbReference type="eggNOG" id="KOG0716">
    <property type="taxonomic scope" value="Eukaryota"/>
</dbReference>
<dbReference type="InterPro" id="IPR018253">
    <property type="entry name" value="DnaJ_domain_CS"/>
</dbReference>
<dbReference type="OMA" id="KHFKLPY"/>
<evidence type="ECO:0000313" key="3">
    <source>
        <dbReference type="Proteomes" id="UP000006310"/>
    </source>
</evidence>
<dbReference type="PROSITE" id="PS50076">
    <property type="entry name" value="DNAJ_2"/>
    <property type="match status" value="1"/>
</dbReference>
<organism evidence="2 3">
    <name type="scientific">Huiozyma naganishii (strain ATCC MYA-139 / BCRC 22969 / CBS 8797 / KCTC 17520 / NBRC 10181 / NCYC 3082 / Yp74L-3)</name>
    <name type="common">Yeast</name>
    <name type="synonym">Kazachstania naganishii</name>
    <dbReference type="NCBI Taxonomy" id="1071383"/>
    <lineage>
        <taxon>Eukaryota</taxon>
        <taxon>Fungi</taxon>
        <taxon>Dikarya</taxon>
        <taxon>Ascomycota</taxon>
        <taxon>Saccharomycotina</taxon>
        <taxon>Saccharomycetes</taxon>
        <taxon>Saccharomycetales</taxon>
        <taxon>Saccharomycetaceae</taxon>
        <taxon>Huiozyma</taxon>
    </lineage>
</organism>
<evidence type="ECO:0000313" key="2">
    <source>
        <dbReference type="EMBL" id="CCK68632.1"/>
    </source>
</evidence>
<dbReference type="PANTHER" id="PTHR45090">
    <property type="entry name" value="CHAPERONE PROTEIN DNAJ 20 CHLOROPLASTIC"/>
    <property type="match status" value="1"/>
</dbReference>
<name>J7RUU2_HUIN7</name>
<dbReference type="KEGG" id="kng:KNAG_0B01890"/>
<dbReference type="OrthoDB" id="436519at2759"/>
<dbReference type="PANTHER" id="PTHR45090:SF4">
    <property type="entry name" value="J DOMAIN-CONTAINING PROTEIN"/>
    <property type="match status" value="1"/>
</dbReference>
<dbReference type="SUPFAM" id="SSF46565">
    <property type="entry name" value="Chaperone J-domain"/>
    <property type="match status" value="1"/>
</dbReference>
<dbReference type="InterPro" id="IPR053232">
    <property type="entry name" value="DnaJ_C/III_chloroplastic"/>
</dbReference>
<accession>J7RUU2</accession>
<reference evidence="2 3" key="1">
    <citation type="journal article" date="2011" name="Proc. Natl. Acad. Sci. U.S.A.">
        <title>Evolutionary erosion of yeast sex chromosomes by mating-type switching accidents.</title>
        <authorList>
            <person name="Gordon J.L."/>
            <person name="Armisen D."/>
            <person name="Proux-Wera E."/>
            <person name="Oheigeartaigh S.S."/>
            <person name="Byrne K.P."/>
            <person name="Wolfe K.H."/>
        </authorList>
    </citation>
    <scope>NUCLEOTIDE SEQUENCE [LARGE SCALE GENOMIC DNA]</scope>
    <source>
        <strain evidence="3">ATCC MYA-139 / BCRC 22969 / CBS 8797 / CCRC 22969 / KCTC 17520 / NBRC 10181 / NCYC 3082</strain>
    </source>
</reference>
<dbReference type="CDD" id="cd06257">
    <property type="entry name" value="DnaJ"/>
    <property type="match status" value="1"/>
</dbReference>
<dbReference type="SMART" id="SM00271">
    <property type="entry name" value="DnaJ"/>
    <property type="match status" value="1"/>
</dbReference>
<dbReference type="RefSeq" id="XP_022462878.1">
    <property type="nucleotide sequence ID" value="XM_022611473.1"/>
</dbReference>
<protein>
    <recommendedName>
        <fullName evidence="1">J domain-containing protein</fullName>
    </recommendedName>
</protein>
<dbReference type="InterPro" id="IPR036869">
    <property type="entry name" value="J_dom_sf"/>
</dbReference>
<dbReference type="HOGENOM" id="CLU_063717_0_0_1"/>
<proteinExistence type="predicted"/>
<dbReference type="Gene3D" id="1.10.287.110">
    <property type="entry name" value="DnaJ domain"/>
    <property type="match status" value="1"/>
</dbReference>
<keyword evidence="3" id="KW-1185">Reference proteome</keyword>
<evidence type="ECO:0000259" key="1">
    <source>
        <dbReference type="PROSITE" id="PS50076"/>
    </source>
</evidence>
<dbReference type="PROSITE" id="PS00636">
    <property type="entry name" value="DNAJ_1"/>
    <property type="match status" value="1"/>
</dbReference>
<dbReference type="Pfam" id="PF00226">
    <property type="entry name" value="DnaJ"/>
    <property type="match status" value="1"/>
</dbReference>
<dbReference type="AlphaFoldDB" id="J7RUU2"/>
<dbReference type="Proteomes" id="UP000006310">
    <property type="component" value="Chromosome 2"/>
</dbReference>
<reference evidence="3" key="2">
    <citation type="submission" date="2012-08" db="EMBL/GenBank/DDBJ databases">
        <title>Genome sequence of Kazachstania naganishii.</title>
        <authorList>
            <person name="Gordon J.L."/>
            <person name="Armisen D."/>
            <person name="Proux-Wera E."/>
            <person name="OhEigeartaigh S.S."/>
            <person name="Byrne K.P."/>
            <person name="Wolfe K.H."/>
        </authorList>
    </citation>
    <scope>NUCLEOTIDE SEQUENCE [LARGE SCALE GENOMIC DNA]</scope>
    <source>
        <strain evidence="3">ATCC MYA-139 / BCRC 22969 / CBS 8797 / CCRC 22969 / KCTC 17520 / NBRC 10181 / NCYC 3082</strain>
    </source>
</reference>
<dbReference type="STRING" id="1071383.J7RUU2"/>
<dbReference type="InterPro" id="IPR001623">
    <property type="entry name" value="DnaJ_domain"/>
</dbReference>
<dbReference type="EMBL" id="HE978315">
    <property type="protein sequence ID" value="CCK68632.1"/>
    <property type="molecule type" value="Genomic_DNA"/>
</dbReference>
<sequence length="370" mass="42257">MSLNRSCRRRMMVFPKMDGNKTKKKKCTLIQGFLDWHGNASETGDRFYSHPNSYLVQCHLQRYSATHMSQGLVKRTISEGVDLYDVLGLDSAKLDEITVEEVKRCYKKLVLQYHPDKNVSGAEDASFVASRFHSLRSAFQILCDSSLRTQYDQWLRASLADNNERRSKIEKLHEREVNEYQGTSALQPAYLYEVQMYGQHLRKLKHFNVPYGDWKSLSSEPKMASSSRKEHYNSGTLRIELELPVGGQQRNYFQIQRNLVAFLEQRLFSSAHTITDLYYSERNNTESDTLVAYVVYATPKIAGDVYANWGRVGASQSTPPAILNVSPMIPTDSLANSSFTKHRSQLSPELTQRLKQTPHADHGTATVVID</sequence>
<dbReference type="GeneID" id="34524282"/>